<gene>
    <name evidence="1" type="ORF">ACJDT4_19180</name>
</gene>
<sequence>MRAPGGLHEWHLVSRAPQFKHWGVSAEQIKDLRSVISDVKFKNPSGQHGGLGSTIAHNELLNIIDSSQDYSTFIRRLNNWANYRLDGGINSLPEGLRLK</sequence>
<dbReference type="Proteomes" id="UP001623592">
    <property type="component" value="Unassembled WGS sequence"/>
</dbReference>
<organism evidence="1 2">
    <name type="scientific">Clostridium neuense</name>
    <dbReference type="NCBI Taxonomy" id="1728934"/>
    <lineage>
        <taxon>Bacteria</taxon>
        <taxon>Bacillati</taxon>
        <taxon>Bacillota</taxon>
        <taxon>Clostridia</taxon>
        <taxon>Eubacteriales</taxon>
        <taxon>Clostridiaceae</taxon>
        <taxon>Clostridium</taxon>
    </lineage>
</organism>
<name>A0ABW8TKF1_9CLOT</name>
<evidence type="ECO:0000313" key="1">
    <source>
        <dbReference type="EMBL" id="MFL0252540.1"/>
    </source>
</evidence>
<reference evidence="1 2" key="1">
    <citation type="submission" date="2024-11" db="EMBL/GenBank/DDBJ databases">
        <authorList>
            <person name="Heng Y.C."/>
            <person name="Lim A.C.H."/>
            <person name="Lee J.K.Y."/>
            <person name="Kittelmann S."/>
        </authorList>
    </citation>
    <scope>NUCLEOTIDE SEQUENCE [LARGE SCALE GENOMIC DNA]</scope>
    <source>
        <strain evidence="1 2">WILCCON 0114</strain>
    </source>
</reference>
<dbReference type="EMBL" id="JBJIAA010000018">
    <property type="protein sequence ID" value="MFL0252540.1"/>
    <property type="molecule type" value="Genomic_DNA"/>
</dbReference>
<protein>
    <submittedName>
        <fullName evidence="1">Uncharacterized protein</fullName>
    </submittedName>
</protein>
<evidence type="ECO:0000313" key="2">
    <source>
        <dbReference type="Proteomes" id="UP001623592"/>
    </source>
</evidence>
<dbReference type="RefSeq" id="WP_406789194.1">
    <property type="nucleotide sequence ID" value="NZ_JBJIAA010000018.1"/>
</dbReference>
<proteinExistence type="predicted"/>
<accession>A0ABW8TKF1</accession>
<keyword evidence="2" id="KW-1185">Reference proteome</keyword>
<comment type="caution">
    <text evidence="1">The sequence shown here is derived from an EMBL/GenBank/DDBJ whole genome shotgun (WGS) entry which is preliminary data.</text>
</comment>